<feature type="compositionally biased region" description="Basic and acidic residues" evidence="1">
    <location>
        <begin position="112"/>
        <end position="122"/>
    </location>
</feature>
<feature type="region of interest" description="Disordered" evidence="1">
    <location>
        <begin position="36"/>
        <end position="82"/>
    </location>
</feature>
<evidence type="ECO:0000256" key="1">
    <source>
        <dbReference type="SAM" id="MobiDB-lite"/>
    </source>
</evidence>
<feature type="compositionally biased region" description="Polar residues" evidence="1">
    <location>
        <begin position="36"/>
        <end position="53"/>
    </location>
</feature>
<feature type="region of interest" description="Disordered" evidence="1">
    <location>
        <begin position="97"/>
        <end position="165"/>
    </location>
</feature>
<feature type="compositionally biased region" description="Basic and acidic residues" evidence="1">
    <location>
        <begin position="133"/>
        <end position="151"/>
    </location>
</feature>
<reference evidence="4" key="1">
    <citation type="submission" date="2013-10" db="EMBL/GenBank/DDBJ databases">
        <title>Genome sequencing of Onchocerca volvulus.</title>
        <authorList>
            <person name="Cotton J."/>
            <person name="Tsai J."/>
            <person name="Stanley E."/>
            <person name="Tracey A."/>
            <person name="Holroyd N."/>
            <person name="Lustigman S."/>
            <person name="Berriman M."/>
        </authorList>
    </citation>
    <scope>NUCLEOTIDE SEQUENCE</scope>
</reference>
<proteinExistence type="predicted"/>
<accession>A0A8R1Y187</accession>
<keyword evidence="2" id="KW-0732">Signal</keyword>
<feature type="signal peptide" evidence="2">
    <location>
        <begin position="1"/>
        <end position="19"/>
    </location>
</feature>
<sequence>MQTVLAFVMSSVLLWWGCCRRSIQHEKEFRYRSVTSDGVTHAPGNSGTRTSKTLPDDVPLLSKSRSIPHITSEKSLETTQAETTKLIQSRLKSKSLKVKKNLDLSQPEEDNVQPKDEQDSFTKHVPKKRVARRSMEIKSRPPVRCDRDDYKTIPAHMLPSSTDDI</sequence>
<dbReference type="AlphaFoldDB" id="A0A8R1Y187"/>
<reference evidence="3" key="2">
    <citation type="submission" date="2022-06" db="UniProtKB">
        <authorList>
            <consortium name="EnsemblMetazoa"/>
        </authorList>
    </citation>
    <scope>IDENTIFICATION</scope>
</reference>
<protein>
    <submittedName>
        <fullName evidence="3">Uncharacterized protein</fullName>
    </submittedName>
</protein>
<dbReference type="Proteomes" id="UP000024404">
    <property type="component" value="Unassembled WGS sequence"/>
</dbReference>
<feature type="chain" id="PRO_5035804763" evidence="2">
    <location>
        <begin position="20"/>
        <end position="165"/>
    </location>
</feature>
<evidence type="ECO:0000256" key="2">
    <source>
        <dbReference type="SAM" id="SignalP"/>
    </source>
</evidence>
<keyword evidence="4" id="KW-1185">Reference proteome</keyword>
<dbReference type="EMBL" id="CMVM020000246">
    <property type="status" value="NOT_ANNOTATED_CDS"/>
    <property type="molecule type" value="Genomic_DNA"/>
</dbReference>
<evidence type="ECO:0000313" key="3">
    <source>
        <dbReference type="EnsemblMetazoa" id="OVOC8111.1"/>
    </source>
</evidence>
<dbReference type="EnsemblMetazoa" id="OVOC8111.1">
    <property type="protein sequence ID" value="OVOC8111.1"/>
    <property type="gene ID" value="WBGene00244920"/>
</dbReference>
<dbReference type="OMA" id="RRSIQHE"/>
<organism evidence="3 4">
    <name type="scientific">Onchocerca volvulus</name>
    <dbReference type="NCBI Taxonomy" id="6282"/>
    <lineage>
        <taxon>Eukaryota</taxon>
        <taxon>Metazoa</taxon>
        <taxon>Ecdysozoa</taxon>
        <taxon>Nematoda</taxon>
        <taxon>Chromadorea</taxon>
        <taxon>Rhabditida</taxon>
        <taxon>Spirurina</taxon>
        <taxon>Spiruromorpha</taxon>
        <taxon>Filarioidea</taxon>
        <taxon>Onchocercidae</taxon>
        <taxon>Onchocerca</taxon>
    </lineage>
</organism>
<evidence type="ECO:0000313" key="4">
    <source>
        <dbReference type="Proteomes" id="UP000024404"/>
    </source>
</evidence>
<name>A0A8R1Y187_ONCVO</name>